<evidence type="ECO:0000256" key="8">
    <source>
        <dbReference type="PROSITE-ProRule" id="PRU01026"/>
    </source>
</evidence>
<dbReference type="HAMAP" id="MF_00607">
    <property type="entry name" value="16SrRNA_methyltr_A"/>
    <property type="match status" value="1"/>
</dbReference>
<dbReference type="InterPro" id="IPR011530">
    <property type="entry name" value="rRNA_adenine_dimethylase"/>
</dbReference>
<evidence type="ECO:0000256" key="7">
    <source>
        <dbReference type="HAMAP-Rule" id="MF_00607"/>
    </source>
</evidence>
<keyword evidence="6 7" id="KW-0694">RNA-binding</keyword>
<gene>
    <name evidence="7" type="primary">rsmA</name>
    <name evidence="7" type="synonym">ksgA</name>
    <name evidence="10" type="ORF">AVDCRST_MAG49-384</name>
</gene>
<keyword evidence="3 7" id="KW-0489">Methyltransferase</keyword>
<feature type="binding site" evidence="7 8">
    <location>
        <position position="80"/>
    </location>
    <ligand>
        <name>S-adenosyl-L-methionine</name>
        <dbReference type="ChEBI" id="CHEBI:59789"/>
    </ligand>
</feature>
<dbReference type="GO" id="GO:0003723">
    <property type="term" value="F:RNA binding"/>
    <property type="evidence" value="ECO:0007669"/>
    <property type="project" value="UniProtKB-UniRule"/>
</dbReference>
<comment type="subcellular location">
    <subcellularLocation>
        <location evidence="7">Cytoplasm</location>
    </subcellularLocation>
</comment>
<organism evidence="10">
    <name type="scientific">uncultured Thermomicrobiales bacterium</name>
    <dbReference type="NCBI Taxonomy" id="1645740"/>
    <lineage>
        <taxon>Bacteria</taxon>
        <taxon>Pseudomonadati</taxon>
        <taxon>Thermomicrobiota</taxon>
        <taxon>Thermomicrobia</taxon>
        <taxon>Thermomicrobiales</taxon>
        <taxon>environmental samples</taxon>
    </lineage>
</organism>
<dbReference type="InterPro" id="IPR001737">
    <property type="entry name" value="KsgA/Erm"/>
</dbReference>
<protein>
    <recommendedName>
        <fullName evidence="7">Ribosomal RNA small subunit methyltransferase A</fullName>
        <ecNumber evidence="7">2.1.1.182</ecNumber>
    </recommendedName>
    <alternativeName>
        <fullName evidence="7">16S rRNA (adenine(1518)-N(6)/adenine(1519)-N(6))-dimethyltransferase</fullName>
    </alternativeName>
    <alternativeName>
        <fullName evidence="7">16S rRNA dimethyladenosine transferase</fullName>
    </alternativeName>
    <alternativeName>
        <fullName evidence="7">16S rRNA dimethylase</fullName>
    </alternativeName>
    <alternativeName>
        <fullName evidence="7">S-adenosylmethionine-6-N', N'-adenosyl(rRNA) dimethyltransferase</fullName>
    </alternativeName>
</protein>
<keyword evidence="2 7" id="KW-0698">rRNA processing</keyword>
<dbReference type="PROSITE" id="PS51689">
    <property type="entry name" value="SAM_RNA_A_N6_MT"/>
    <property type="match status" value="1"/>
</dbReference>
<keyword evidence="4 7" id="KW-0808">Transferase</keyword>
<evidence type="ECO:0000256" key="6">
    <source>
        <dbReference type="ARBA" id="ARBA00022884"/>
    </source>
</evidence>
<dbReference type="AlphaFoldDB" id="A0A6J4TY02"/>
<evidence type="ECO:0000256" key="5">
    <source>
        <dbReference type="ARBA" id="ARBA00022691"/>
    </source>
</evidence>
<comment type="similarity">
    <text evidence="7">Belongs to the class I-like SAM-binding methyltransferase superfamily. rRNA adenine N(6)-methyltransferase family. RsmA subfamily.</text>
</comment>
<comment type="caution">
    <text evidence="7 8">Lacks conserved residue(s) required for the propagation of feature annotation.</text>
</comment>
<feature type="binding site" evidence="7 8">
    <location>
        <position position="101"/>
    </location>
    <ligand>
        <name>S-adenosyl-L-methionine</name>
        <dbReference type="ChEBI" id="CHEBI:59789"/>
    </ligand>
</feature>
<dbReference type="EMBL" id="CADCWG010000014">
    <property type="protein sequence ID" value="CAA9535222.1"/>
    <property type="molecule type" value="Genomic_DNA"/>
</dbReference>
<reference evidence="10" key="1">
    <citation type="submission" date="2020-02" db="EMBL/GenBank/DDBJ databases">
        <authorList>
            <person name="Meier V. D."/>
        </authorList>
    </citation>
    <scope>NUCLEOTIDE SEQUENCE</scope>
    <source>
        <strain evidence="10">AVDCRST_MAG49</strain>
    </source>
</reference>
<dbReference type="InterPro" id="IPR023165">
    <property type="entry name" value="rRNA_Ade_diMease-like_C"/>
</dbReference>
<evidence type="ECO:0000259" key="9">
    <source>
        <dbReference type="SMART" id="SM00650"/>
    </source>
</evidence>
<feature type="domain" description="Ribosomal RNA adenine methylase transferase N-terminal" evidence="9">
    <location>
        <begin position="60"/>
        <end position="232"/>
    </location>
</feature>
<feature type="binding site" evidence="7 8">
    <location>
        <position position="55"/>
    </location>
    <ligand>
        <name>S-adenosyl-L-methionine</name>
        <dbReference type="ChEBI" id="CHEBI:59789"/>
    </ligand>
</feature>
<accession>A0A6J4TY02</accession>
<sequence>MSGAPDSTPAVSSEVIPVVDPAAAPAPLPATRREWSALLERLGVRPSKGLGQNFLYERGIVQRMVRQAEIGPDDLVVEVGPGLGILTDELLLRAGSVVAIELDRRLAAHLRAQFADRPHLRLVEGNALDVTIDPLVPPGTPYTVAANLPYAVASAVLRRFLELPPPLRPRRLALMMQKEVAERLVARPPAMTIIGVAAQFYAAPRIAFDVAPTVFIPPPTVQSAVVILDVHDTLPLPEGERARFFRVVNAGFRQKRKQVANSLAAELDLPKDAVAAWLTDAGIDPMRRAQTLTVEEWVAMTGRAAELGLAAPVPDKRVGRTGAGAEVVADGEASRR</sequence>
<dbReference type="EC" id="2.1.1.182" evidence="7"/>
<dbReference type="GO" id="GO:0052908">
    <property type="term" value="F:16S rRNA (adenine(1518)-N(6)/adenine(1519)-N(6))-dimethyltransferase activity"/>
    <property type="evidence" value="ECO:0007669"/>
    <property type="project" value="UniProtKB-EC"/>
</dbReference>
<keyword evidence="5 7" id="KW-0949">S-adenosyl-L-methionine</keyword>
<dbReference type="Pfam" id="PF00398">
    <property type="entry name" value="RrnaAD"/>
    <property type="match status" value="1"/>
</dbReference>
<dbReference type="GO" id="GO:0005829">
    <property type="term" value="C:cytosol"/>
    <property type="evidence" value="ECO:0007669"/>
    <property type="project" value="TreeGrafter"/>
</dbReference>
<dbReference type="Gene3D" id="1.10.8.100">
    <property type="entry name" value="Ribosomal RNA adenine dimethylase-like, domain 2"/>
    <property type="match status" value="1"/>
</dbReference>
<evidence type="ECO:0000256" key="3">
    <source>
        <dbReference type="ARBA" id="ARBA00022603"/>
    </source>
</evidence>
<dbReference type="PANTHER" id="PTHR11727">
    <property type="entry name" value="DIMETHYLADENOSINE TRANSFERASE"/>
    <property type="match status" value="1"/>
</dbReference>
<dbReference type="PANTHER" id="PTHR11727:SF7">
    <property type="entry name" value="DIMETHYLADENOSINE TRANSFERASE-RELATED"/>
    <property type="match status" value="1"/>
</dbReference>
<evidence type="ECO:0000256" key="4">
    <source>
        <dbReference type="ARBA" id="ARBA00022679"/>
    </source>
</evidence>
<dbReference type="Gene3D" id="3.40.50.150">
    <property type="entry name" value="Vaccinia Virus protein VP39"/>
    <property type="match status" value="1"/>
</dbReference>
<comment type="catalytic activity">
    <reaction evidence="7">
        <text>adenosine(1518)/adenosine(1519) in 16S rRNA + 4 S-adenosyl-L-methionine = N(6)-dimethyladenosine(1518)/N(6)-dimethyladenosine(1519) in 16S rRNA + 4 S-adenosyl-L-homocysteine + 4 H(+)</text>
        <dbReference type="Rhea" id="RHEA:19609"/>
        <dbReference type="Rhea" id="RHEA-COMP:10232"/>
        <dbReference type="Rhea" id="RHEA-COMP:10233"/>
        <dbReference type="ChEBI" id="CHEBI:15378"/>
        <dbReference type="ChEBI" id="CHEBI:57856"/>
        <dbReference type="ChEBI" id="CHEBI:59789"/>
        <dbReference type="ChEBI" id="CHEBI:74411"/>
        <dbReference type="ChEBI" id="CHEBI:74493"/>
        <dbReference type="EC" id="2.1.1.182"/>
    </reaction>
</comment>
<dbReference type="InterPro" id="IPR020596">
    <property type="entry name" value="rRNA_Ade_Mease_Trfase_CS"/>
</dbReference>
<dbReference type="InterPro" id="IPR020598">
    <property type="entry name" value="rRNA_Ade_methylase_Trfase_N"/>
</dbReference>
<feature type="binding site" evidence="7 8">
    <location>
        <position position="147"/>
    </location>
    <ligand>
        <name>S-adenosyl-L-methionine</name>
        <dbReference type="ChEBI" id="CHEBI:59789"/>
    </ligand>
</feature>
<evidence type="ECO:0000313" key="10">
    <source>
        <dbReference type="EMBL" id="CAA9535222.1"/>
    </source>
</evidence>
<dbReference type="CDD" id="cd02440">
    <property type="entry name" value="AdoMet_MTases"/>
    <property type="match status" value="1"/>
</dbReference>
<feature type="binding site" evidence="7 8">
    <location>
        <position position="53"/>
    </location>
    <ligand>
        <name>S-adenosyl-L-methionine</name>
        <dbReference type="ChEBI" id="CHEBI:59789"/>
    </ligand>
</feature>
<dbReference type="NCBIfam" id="TIGR00755">
    <property type="entry name" value="ksgA"/>
    <property type="match status" value="1"/>
</dbReference>
<keyword evidence="1 7" id="KW-0963">Cytoplasm</keyword>
<evidence type="ECO:0000256" key="1">
    <source>
        <dbReference type="ARBA" id="ARBA00022490"/>
    </source>
</evidence>
<dbReference type="SUPFAM" id="SSF53335">
    <property type="entry name" value="S-adenosyl-L-methionine-dependent methyltransferases"/>
    <property type="match status" value="1"/>
</dbReference>
<evidence type="ECO:0000256" key="2">
    <source>
        <dbReference type="ARBA" id="ARBA00022552"/>
    </source>
</evidence>
<dbReference type="SMART" id="SM00650">
    <property type="entry name" value="rADc"/>
    <property type="match status" value="1"/>
</dbReference>
<proteinExistence type="inferred from homology"/>
<dbReference type="InterPro" id="IPR029063">
    <property type="entry name" value="SAM-dependent_MTases_sf"/>
</dbReference>
<comment type="function">
    <text evidence="7">Specifically dimethylates two adjacent adenosines (A1518 and A1519) in the loop of a conserved hairpin near the 3'-end of 16S rRNA in the 30S particle. May play a critical role in biogenesis of 30S subunits.</text>
</comment>
<dbReference type="PROSITE" id="PS01131">
    <property type="entry name" value="RRNA_A_DIMETH"/>
    <property type="match status" value="1"/>
</dbReference>
<name>A0A6J4TY02_9BACT</name>